<organism evidence="2 3">
    <name type="scientific">Aspergillus ibericus CBS 121593</name>
    <dbReference type="NCBI Taxonomy" id="1448316"/>
    <lineage>
        <taxon>Eukaryota</taxon>
        <taxon>Fungi</taxon>
        <taxon>Dikarya</taxon>
        <taxon>Ascomycota</taxon>
        <taxon>Pezizomycotina</taxon>
        <taxon>Eurotiomycetes</taxon>
        <taxon>Eurotiomycetidae</taxon>
        <taxon>Eurotiales</taxon>
        <taxon>Aspergillaceae</taxon>
        <taxon>Aspergillus</taxon>
        <taxon>Aspergillus subgen. Circumdati</taxon>
    </lineage>
</organism>
<sequence length="288" mass="32495">FSEEDDLNLALDKSPTPFTNSTKKAPYLKKTCFRRTFSLNLTSYNQSQALTVSHNNHHHSSQSPITPTFLTNTILIRDSRSRPVSSQAQSHHISPSTLNNINSDTQYYQDPDACLKLQHYLASPYNFNEAIELGFPAQENRDITSDQQSSPNPSFKSQKITKKPLKVSQGTEISTSTRNISGLVQPSCILEHSVPCNNPTLNNSQQTCTVSLKTNIHPNLKRRELTLKMILTRPDLRANSWNTISHVIDIPQAIKATKPPSAERDFQIQDSDNKRQGKINNLWCKLQI</sequence>
<dbReference type="AlphaFoldDB" id="A0A395H252"/>
<feature type="region of interest" description="Disordered" evidence="1">
    <location>
        <begin position="82"/>
        <end position="102"/>
    </location>
</feature>
<evidence type="ECO:0000313" key="2">
    <source>
        <dbReference type="EMBL" id="RAL01479.1"/>
    </source>
</evidence>
<name>A0A395H252_9EURO</name>
<reference evidence="2 3" key="1">
    <citation type="submission" date="2018-02" db="EMBL/GenBank/DDBJ databases">
        <title>The genomes of Aspergillus section Nigri reveals drivers in fungal speciation.</title>
        <authorList>
            <consortium name="DOE Joint Genome Institute"/>
            <person name="Vesth T.C."/>
            <person name="Nybo J."/>
            <person name="Theobald S."/>
            <person name="Brandl J."/>
            <person name="Frisvad J.C."/>
            <person name="Nielsen K.F."/>
            <person name="Lyhne E.K."/>
            <person name="Kogle M.E."/>
            <person name="Kuo A."/>
            <person name="Riley R."/>
            <person name="Clum A."/>
            <person name="Nolan M."/>
            <person name="Lipzen A."/>
            <person name="Salamov A."/>
            <person name="Henrissat B."/>
            <person name="Wiebenga A."/>
            <person name="De vries R.P."/>
            <person name="Grigoriev I.V."/>
            <person name="Mortensen U.H."/>
            <person name="Andersen M.R."/>
            <person name="Baker S.E."/>
        </authorList>
    </citation>
    <scope>NUCLEOTIDE SEQUENCE [LARGE SCALE GENOMIC DNA]</scope>
    <source>
        <strain evidence="2 3">CBS 121593</strain>
    </source>
</reference>
<dbReference type="EMBL" id="KZ824435">
    <property type="protein sequence ID" value="RAL01479.1"/>
    <property type="molecule type" value="Genomic_DNA"/>
</dbReference>
<dbReference type="VEuPathDB" id="FungiDB:BO80DRAFT_473752"/>
<evidence type="ECO:0000313" key="3">
    <source>
        <dbReference type="Proteomes" id="UP000249402"/>
    </source>
</evidence>
<feature type="compositionally biased region" description="Polar residues" evidence="1">
    <location>
        <begin position="145"/>
        <end position="158"/>
    </location>
</feature>
<keyword evidence="3" id="KW-1185">Reference proteome</keyword>
<dbReference type="OrthoDB" id="5380370at2759"/>
<accession>A0A395H252</accession>
<dbReference type="Proteomes" id="UP000249402">
    <property type="component" value="Unassembled WGS sequence"/>
</dbReference>
<feature type="region of interest" description="Disordered" evidence="1">
    <location>
        <begin position="142"/>
        <end position="173"/>
    </location>
</feature>
<dbReference type="GeneID" id="37228040"/>
<protein>
    <submittedName>
        <fullName evidence="2">Uncharacterized protein</fullName>
    </submittedName>
</protein>
<feature type="non-terminal residue" evidence="2">
    <location>
        <position position="1"/>
    </location>
</feature>
<gene>
    <name evidence="2" type="ORF">BO80DRAFT_473752</name>
</gene>
<evidence type="ECO:0000256" key="1">
    <source>
        <dbReference type="SAM" id="MobiDB-lite"/>
    </source>
</evidence>
<dbReference type="RefSeq" id="XP_025575806.1">
    <property type="nucleotide sequence ID" value="XM_025723175.1"/>
</dbReference>
<proteinExistence type="predicted"/>